<dbReference type="EMBL" id="JAEKNR010000146">
    <property type="protein sequence ID" value="MBJ7599282.1"/>
    <property type="molecule type" value="Genomic_DNA"/>
</dbReference>
<feature type="transmembrane region" description="Helical" evidence="1">
    <location>
        <begin position="192"/>
        <end position="212"/>
    </location>
</feature>
<keyword evidence="1" id="KW-0472">Membrane</keyword>
<sequence length="248" mass="25801">MAIPAVSNWFEAVVVSITAALVNLLSFIPALIGAIVIIVIGWVIAAVLAKLVTTVLQRVGFETAARRTGVAEFLQKSGARGWTASRVLGELVKWTIRLVFLEAAASALQLGAVTELINRVVLFVPNLIVALVVLLVGALLARVLAGIVRGATAEAGFSNPGLMGRVAQTAVIAFAVIVAVNQVGVATALVNTLFTAVVGAVALAAALAFGLGGRDVAAEIWRQSYQRSRRASPRLQQAAEAVSERSSQ</sequence>
<dbReference type="Gene3D" id="1.10.287.1260">
    <property type="match status" value="1"/>
</dbReference>
<feature type="transmembrane region" description="Helical" evidence="1">
    <location>
        <begin position="120"/>
        <end position="141"/>
    </location>
</feature>
<dbReference type="InterPro" id="IPR008910">
    <property type="entry name" value="MSC_TM_helix"/>
</dbReference>
<name>A0A934K8P0_9BACT</name>
<keyword evidence="1" id="KW-1133">Transmembrane helix</keyword>
<protein>
    <submittedName>
        <fullName evidence="2">Small-conductance mechanosensitive ion channel</fullName>
    </submittedName>
</protein>
<proteinExistence type="predicted"/>
<reference evidence="2" key="1">
    <citation type="submission" date="2020-10" db="EMBL/GenBank/DDBJ databases">
        <title>Ca. Dormibacterota MAGs.</title>
        <authorList>
            <person name="Montgomery K."/>
        </authorList>
    </citation>
    <scope>NUCLEOTIDE SEQUENCE [LARGE SCALE GENOMIC DNA]</scope>
    <source>
        <strain evidence="2">SC8812_S17_10</strain>
    </source>
</reference>
<comment type="caution">
    <text evidence="2">The sequence shown here is derived from an EMBL/GenBank/DDBJ whole genome shotgun (WGS) entry which is preliminary data.</text>
</comment>
<feature type="transmembrane region" description="Helical" evidence="1">
    <location>
        <begin position="20"/>
        <end position="48"/>
    </location>
</feature>
<keyword evidence="1" id="KW-0812">Transmembrane</keyword>
<feature type="transmembrane region" description="Helical" evidence="1">
    <location>
        <begin position="162"/>
        <end position="180"/>
    </location>
</feature>
<evidence type="ECO:0000313" key="3">
    <source>
        <dbReference type="Proteomes" id="UP000612893"/>
    </source>
</evidence>
<dbReference type="Proteomes" id="UP000612893">
    <property type="component" value="Unassembled WGS sequence"/>
</dbReference>
<evidence type="ECO:0000256" key="1">
    <source>
        <dbReference type="SAM" id="Phobius"/>
    </source>
</evidence>
<dbReference type="Pfam" id="PF05552">
    <property type="entry name" value="MS_channel_1st_1"/>
    <property type="match status" value="2"/>
</dbReference>
<gene>
    <name evidence="2" type="ORF">JF922_14555</name>
</gene>
<accession>A0A934K8P0</accession>
<keyword evidence="3" id="KW-1185">Reference proteome</keyword>
<organism evidence="2 3">
    <name type="scientific">Candidatus Nephthysia bennettiae</name>
    <dbReference type="NCBI Taxonomy" id="3127016"/>
    <lineage>
        <taxon>Bacteria</taxon>
        <taxon>Bacillati</taxon>
        <taxon>Candidatus Dormiibacterota</taxon>
        <taxon>Candidatus Dormibacteria</taxon>
        <taxon>Candidatus Dormibacterales</taxon>
        <taxon>Candidatus Dormibacteraceae</taxon>
        <taxon>Candidatus Nephthysia</taxon>
    </lineage>
</organism>
<evidence type="ECO:0000313" key="2">
    <source>
        <dbReference type="EMBL" id="MBJ7599282.1"/>
    </source>
</evidence>
<dbReference type="AlphaFoldDB" id="A0A934K8P0"/>